<evidence type="ECO:0000313" key="2">
    <source>
        <dbReference type="EMBL" id="CAB4611172.1"/>
    </source>
</evidence>
<reference evidence="2" key="1">
    <citation type="submission" date="2020-05" db="EMBL/GenBank/DDBJ databases">
        <authorList>
            <person name="Chiriac C."/>
            <person name="Salcher M."/>
            <person name="Ghai R."/>
            <person name="Kavagutti S V."/>
        </authorList>
    </citation>
    <scope>NUCLEOTIDE SEQUENCE</scope>
</reference>
<gene>
    <name evidence="2" type="ORF">UFOPK1835_01100</name>
</gene>
<organism evidence="2">
    <name type="scientific">freshwater metagenome</name>
    <dbReference type="NCBI Taxonomy" id="449393"/>
    <lineage>
        <taxon>unclassified sequences</taxon>
        <taxon>metagenomes</taxon>
        <taxon>ecological metagenomes</taxon>
    </lineage>
</organism>
<evidence type="ECO:0000256" key="1">
    <source>
        <dbReference type="SAM" id="MobiDB-lite"/>
    </source>
</evidence>
<dbReference type="GO" id="GO:0005737">
    <property type="term" value="C:cytoplasm"/>
    <property type="evidence" value="ECO:0007669"/>
    <property type="project" value="TreeGrafter"/>
</dbReference>
<dbReference type="AlphaFoldDB" id="A0A6J6HBU0"/>
<feature type="compositionally biased region" description="Basic and acidic residues" evidence="1">
    <location>
        <begin position="8"/>
        <end position="25"/>
    </location>
</feature>
<dbReference type="Gene3D" id="3.40.50.1240">
    <property type="entry name" value="Phosphoglycerate mutase-like"/>
    <property type="match status" value="1"/>
</dbReference>
<proteinExistence type="predicted"/>
<dbReference type="GO" id="GO:0016791">
    <property type="term" value="F:phosphatase activity"/>
    <property type="evidence" value="ECO:0007669"/>
    <property type="project" value="TreeGrafter"/>
</dbReference>
<dbReference type="InterPro" id="IPR013078">
    <property type="entry name" value="His_Pase_superF_clade-1"/>
</dbReference>
<dbReference type="CDD" id="cd07067">
    <property type="entry name" value="HP_PGM_like"/>
    <property type="match status" value="1"/>
</dbReference>
<dbReference type="SMART" id="SM00855">
    <property type="entry name" value="PGAM"/>
    <property type="match status" value="1"/>
</dbReference>
<name>A0A6J6HBU0_9ZZZZ</name>
<protein>
    <submittedName>
        <fullName evidence="2">Unannotated protein</fullName>
    </submittedName>
</protein>
<dbReference type="Pfam" id="PF00300">
    <property type="entry name" value="His_Phos_1"/>
    <property type="match status" value="1"/>
</dbReference>
<sequence length="252" mass="27213">MESIEPVQHPHEGSRSADDPVRSDNGEFTQRPWEVPAAATEIILVRHGQSAAFVESSPFELIDGQGNPPLSDLGHHQARQVAARLAELEIEAIYATTLRRTVQTANPLAERLGMEIGIESDLREVHLGEWEGGFFRKMAAEAHPAFAEMDATQDWGAIPGAETSASLRGRVRSALTRIHLRHPGARVVAVSHGGAIGAALAEATGATSLAFSSTDNASIARLVILGDRWIVRSYNDTGHLDQSRFPEHQGPT</sequence>
<dbReference type="InterPro" id="IPR029033">
    <property type="entry name" value="His_PPase_superfam"/>
</dbReference>
<dbReference type="SUPFAM" id="SSF53254">
    <property type="entry name" value="Phosphoglycerate mutase-like"/>
    <property type="match status" value="1"/>
</dbReference>
<dbReference type="PANTHER" id="PTHR48100:SF1">
    <property type="entry name" value="HISTIDINE PHOSPHATASE FAMILY PROTEIN-RELATED"/>
    <property type="match status" value="1"/>
</dbReference>
<feature type="region of interest" description="Disordered" evidence="1">
    <location>
        <begin position="1"/>
        <end position="32"/>
    </location>
</feature>
<dbReference type="PANTHER" id="PTHR48100">
    <property type="entry name" value="BROAD-SPECIFICITY PHOSPHATASE YOR283W-RELATED"/>
    <property type="match status" value="1"/>
</dbReference>
<accession>A0A6J6HBU0</accession>
<dbReference type="EMBL" id="CAEZUP010000042">
    <property type="protein sequence ID" value="CAB4611172.1"/>
    <property type="molecule type" value="Genomic_DNA"/>
</dbReference>
<dbReference type="InterPro" id="IPR050275">
    <property type="entry name" value="PGM_Phosphatase"/>
</dbReference>